<feature type="region of interest" description="Disordered" evidence="1">
    <location>
        <begin position="210"/>
        <end position="285"/>
    </location>
</feature>
<sequence>YPNSTIYGQSTRYNNDENFKKTTERDTTSPISGLNHNLYVARDDKRKSKSAHDLSPDRPDLHAGITTNVSKLATPGSSNFNHNESSIPQSWALEPRRFYVYQTRAEREAEKNTAISNLHPSSTYRMTGSSWYNGTSTVGSHRYRPVVTRHIASVLGDSTRRIYGRSNSMERGALRQDDLDYFGFRNFMTTPSELNSGDKGEYSYVNFHDTSSIRGSTPHEPDHNKLPTRGILKNKQNTENDSRTSAEISSTGSSQGIVSGKDQTSTNSGKVSKDEQSKAAKKRSLFLALGRRRTTEMRLGPDGKITVAGLETDFKRPSSPIDKIKSLFRKSKESVIPSPSQHAHLDYANFPSTTSARYGFTDKVYGVYPSSHLASTLITRDPFSSQYRKYTAALTTPGSTGSNYNRYNYTTGTNDRMLRHWHDDPHIY</sequence>
<dbReference type="STRING" id="6293.A0A1I8EMV4"/>
<feature type="compositionally biased region" description="Basic and acidic residues" evidence="1">
    <location>
        <begin position="41"/>
        <end position="61"/>
    </location>
</feature>
<evidence type="ECO:0000256" key="1">
    <source>
        <dbReference type="SAM" id="MobiDB-lite"/>
    </source>
</evidence>
<accession>A0A1I8EMV4</accession>
<feature type="compositionally biased region" description="Polar residues" evidence="1">
    <location>
        <begin position="245"/>
        <end position="270"/>
    </location>
</feature>
<protein>
    <submittedName>
        <fullName evidence="2">Uncharacterized protein</fullName>
    </submittedName>
</protein>
<dbReference type="WBParaSite" id="maker-PairedContig_3280-snap-gene-0.3-mRNA-1">
    <property type="protein sequence ID" value="maker-PairedContig_3280-snap-gene-0.3-mRNA-1"/>
    <property type="gene ID" value="maker-PairedContig_3280-snap-gene-0.3"/>
</dbReference>
<proteinExistence type="predicted"/>
<reference evidence="2" key="1">
    <citation type="submission" date="2016-11" db="UniProtKB">
        <authorList>
            <consortium name="WormBaseParasite"/>
        </authorList>
    </citation>
    <scope>IDENTIFICATION</scope>
    <source>
        <strain evidence="2">pt0022</strain>
    </source>
</reference>
<name>A0A1I8EMV4_WUCBA</name>
<dbReference type="AlphaFoldDB" id="A0A1I8EMV4"/>
<organism evidence="2">
    <name type="scientific">Wuchereria bancrofti</name>
    <dbReference type="NCBI Taxonomy" id="6293"/>
    <lineage>
        <taxon>Eukaryota</taxon>
        <taxon>Metazoa</taxon>
        <taxon>Ecdysozoa</taxon>
        <taxon>Nematoda</taxon>
        <taxon>Chromadorea</taxon>
        <taxon>Rhabditida</taxon>
        <taxon>Spirurina</taxon>
        <taxon>Spiruromorpha</taxon>
        <taxon>Filarioidea</taxon>
        <taxon>Onchocercidae</taxon>
        <taxon>Wuchereria</taxon>
    </lineage>
</organism>
<feature type="region of interest" description="Disordered" evidence="1">
    <location>
        <begin position="40"/>
        <end position="63"/>
    </location>
</feature>
<evidence type="ECO:0000313" key="2">
    <source>
        <dbReference type="WBParaSite" id="maker-PairedContig_3280-snap-gene-0.3-mRNA-1"/>
    </source>
</evidence>